<evidence type="ECO:0000256" key="3">
    <source>
        <dbReference type="ARBA" id="ARBA00022692"/>
    </source>
</evidence>
<comment type="subcellular location">
    <subcellularLocation>
        <location evidence="1">Cell membrane</location>
        <topology evidence="1">Multi-pass membrane protein</topology>
    </subcellularLocation>
</comment>
<evidence type="ECO:0000256" key="6">
    <source>
        <dbReference type="SAM" id="Phobius"/>
    </source>
</evidence>
<protein>
    <submittedName>
        <fullName evidence="8">ABC transporter, permease protein</fullName>
    </submittedName>
</protein>
<dbReference type="InterPro" id="IPR003838">
    <property type="entry name" value="ABC3_permease_C"/>
</dbReference>
<keyword evidence="4 6" id="KW-1133">Transmembrane helix</keyword>
<dbReference type="GO" id="GO:0005886">
    <property type="term" value="C:plasma membrane"/>
    <property type="evidence" value="ECO:0007669"/>
    <property type="project" value="UniProtKB-SubCell"/>
</dbReference>
<reference evidence="8" key="1">
    <citation type="submission" date="2013-08" db="EMBL/GenBank/DDBJ databases">
        <authorList>
            <person name="Mendez C."/>
            <person name="Richter M."/>
            <person name="Ferrer M."/>
            <person name="Sanchez J."/>
        </authorList>
    </citation>
    <scope>NUCLEOTIDE SEQUENCE</scope>
</reference>
<feature type="transmembrane region" description="Helical" evidence="6">
    <location>
        <begin position="261"/>
        <end position="283"/>
    </location>
</feature>
<evidence type="ECO:0000313" key="8">
    <source>
        <dbReference type="EMBL" id="EQD73057.1"/>
    </source>
</evidence>
<gene>
    <name evidence="8" type="ORF">B1B_03419</name>
</gene>
<name>T1BT46_9ZZZZ</name>
<feature type="transmembrane region" description="Helical" evidence="6">
    <location>
        <begin position="357"/>
        <end position="376"/>
    </location>
</feature>
<feature type="transmembrane region" description="Helical" evidence="6">
    <location>
        <begin position="304"/>
        <end position="337"/>
    </location>
</feature>
<reference evidence="8" key="2">
    <citation type="journal article" date="2014" name="ISME J.">
        <title>Microbial stratification in low pH oxic and suboxic macroscopic growths along an acid mine drainage.</title>
        <authorList>
            <person name="Mendez-Garcia C."/>
            <person name="Mesa V."/>
            <person name="Sprenger R.R."/>
            <person name="Richter M."/>
            <person name="Diez M.S."/>
            <person name="Solano J."/>
            <person name="Bargiela R."/>
            <person name="Golyshina O.V."/>
            <person name="Manteca A."/>
            <person name="Ramos J.L."/>
            <person name="Gallego J.R."/>
            <person name="Llorente I."/>
            <person name="Martins Dos Santos V.A."/>
            <person name="Jensen O.N."/>
            <person name="Pelaez A.I."/>
            <person name="Sanchez J."/>
            <person name="Ferrer M."/>
        </authorList>
    </citation>
    <scope>NUCLEOTIDE SEQUENCE</scope>
</reference>
<feature type="domain" description="ABC3 transporter permease C-terminal" evidence="7">
    <location>
        <begin position="267"/>
        <end position="377"/>
    </location>
</feature>
<evidence type="ECO:0000256" key="4">
    <source>
        <dbReference type="ARBA" id="ARBA00022989"/>
    </source>
</evidence>
<sequence length="388" mass="43102">MPTPFRFYPLVLATLRRHRVRTLLTIASVMIAFLLFGLLMALNHAFYGGIKTANRRALITMSSMSFVESLPRADAAEIASMPGVAKVAYEVWMGAYYQHQSQILFALAVSPRRWLAQRTRQLALPAAERTAWLGDRRGALAGSMVARRYHWKVGEIIPLRSNIWVRPNGTNTWPVKLDGIFRSKSKTLEQGFVLHYRYWNGGLNKPNVVGMLRIEVRHLSELTAVADRIDARFANSPYPTRTSSARTFIKNFIDQTVDIGVIVQDILIAVFFTMLLVTANTLARSVRERSSEIAILRTQGYSRRLIFGLTLAEALVVVLAGGILGLLLAALLVQGLHSFLAEFLPSLGLTTGAELEGLGLMLLFAVASALLPVYQIQHLDTVDALRKG</sequence>
<dbReference type="PANTHER" id="PTHR43738:SF3">
    <property type="entry name" value="ABC TRANSPORTER PERMEASE"/>
    <property type="match status" value="1"/>
</dbReference>
<organism evidence="8">
    <name type="scientific">mine drainage metagenome</name>
    <dbReference type="NCBI Taxonomy" id="410659"/>
    <lineage>
        <taxon>unclassified sequences</taxon>
        <taxon>metagenomes</taxon>
        <taxon>ecological metagenomes</taxon>
    </lineage>
</organism>
<evidence type="ECO:0000256" key="1">
    <source>
        <dbReference type="ARBA" id="ARBA00004651"/>
    </source>
</evidence>
<keyword evidence="3 6" id="KW-0812">Transmembrane</keyword>
<comment type="caution">
    <text evidence="8">The sequence shown here is derived from an EMBL/GenBank/DDBJ whole genome shotgun (WGS) entry which is preliminary data.</text>
</comment>
<dbReference type="Pfam" id="PF02687">
    <property type="entry name" value="FtsX"/>
    <property type="match status" value="1"/>
</dbReference>
<evidence type="ECO:0000256" key="2">
    <source>
        <dbReference type="ARBA" id="ARBA00022475"/>
    </source>
</evidence>
<dbReference type="PANTHER" id="PTHR43738">
    <property type="entry name" value="ABC TRANSPORTER, MEMBRANE PROTEIN"/>
    <property type="match status" value="1"/>
</dbReference>
<dbReference type="InterPro" id="IPR051125">
    <property type="entry name" value="ABC-4/HrtB_transporter"/>
</dbReference>
<dbReference type="EMBL" id="AUZY01002100">
    <property type="protein sequence ID" value="EQD73057.1"/>
    <property type="molecule type" value="Genomic_DNA"/>
</dbReference>
<evidence type="ECO:0000256" key="5">
    <source>
        <dbReference type="ARBA" id="ARBA00023136"/>
    </source>
</evidence>
<accession>T1BT46</accession>
<feature type="transmembrane region" description="Helical" evidence="6">
    <location>
        <begin position="20"/>
        <end position="42"/>
    </location>
</feature>
<proteinExistence type="predicted"/>
<evidence type="ECO:0000259" key="7">
    <source>
        <dbReference type="Pfam" id="PF02687"/>
    </source>
</evidence>
<dbReference type="AlphaFoldDB" id="T1BT46"/>
<keyword evidence="5 6" id="KW-0472">Membrane</keyword>
<keyword evidence="2" id="KW-1003">Cell membrane</keyword>